<evidence type="ECO:0000259" key="1">
    <source>
        <dbReference type="PROSITE" id="PS50106"/>
    </source>
</evidence>
<dbReference type="InterPro" id="IPR007963">
    <property type="entry name" value="Peptidase_M61_catalytic"/>
</dbReference>
<dbReference type="Pfam" id="PF13180">
    <property type="entry name" value="PDZ_2"/>
    <property type="match status" value="1"/>
</dbReference>
<dbReference type="SUPFAM" id="SSF50156">
    <property type="entry name" value="PDZ domain-like"/>
    <property type="match status" value="1"/>
</dbReference>
<dbReference type="Pfam" id="PF05299">
    <property type="entry name" value="Peptidase_M61"/>
    <property type="match status" value="1"/>
</dbReference>
<dbReference type="Gene3D" id="1.10.390.10">
    <property type="entry name" value="Neutral Protease Domain 2"/>
    <property type="match status" value="1"/>
</dbReference>
<accession>A0A411PDA8</accession>
<keyword evidence="3" id="KW-1185">Reference proteome</keyword>
<dbReference type="PIRSF" id="PIRSF016493">
    <property type="entry name" value="Glycyl_aminpptds"/>
    <property type="match status" value="1"/>
</dbReference>
<dbReference type="InterPro" id="IPR027268">
    <property type="entry name" value="Peptidase_M4/M1_CTD_sf"/>
</dbReference>
<dbReference type="EMBL" id="CP036200">
    <property type="protein sequence ID" value="QBF81533.1"/>
    <property type="molecule type" value="Genomic_DNA"/>
</dbReference>
<dbReference type="KEGG" id="smai:EXU30_01565"/>
<dbReference type="PROSITE" id="PS50106">
    <property type="entry name" value="PDZ"/>
    <property type="match status" value="1"/>
</dbReference>
<dbReference type="SMART" id="SM00228">
    <property type="entry name" value="PDZ"/>
    <property type="match status" value="1"/>
</dbReference>
<feature type="domain" description="PDZ" evidence="1">
    <location>
        <begin position="475"/>
        <end position="532"/>
    </location>
</feature>
<proteinExistence type="predicted"/>
<dbReference type="AlphaFoldDB" id="A0A411PDA8"/>
<protein>
    <submittedName>
        <fullName evidence="2">M61 family peptidase</fullName>
    </submittedName>
</protein>
<name>A0A411PDA8_9GAMM</name>
<reference evidence="2 3" key="1">
    <citation type="submission" date="2019-02" db="EMBL/GenBank/DDBJ databases">
        <title>Shewanella sp. D4-2 isolated from Dokdo Island.</title>
        <authorList>
            <person name="Baek K."/>
        </authorList>
    </citation>
    <scope>NUCLEOTIDE SEQUENCE [LARGE SCALE GENOMIC DNA]</scope>
    <source>
        <strain evidence="2 3">D4-2</strain>
    </source>
</reference>
<gene>
    <name evidence="2" type="ORF">EXU30_01565</name>
</gene>
<dbReference type="Proteomes" id="UP000291106">
    <property type="component" value="Chromosome"/>
</dbReference>
<dbReference type="InterPro" id="IPR024191">
    <property type="entry name" value="Peptidase_M61"/>
</dbReference>
<dbReference type="InterPro" id="IPR001478">
    <property type="entry name" value="PDZ"/>
</dbReference>
<dbReference type="Pfam" id="PF17899">
    <property type="entry name" value="Peptidase_M61_N"/>
    <property type="match status" value="1"/>
</dbReference>
<sequence>MHYHIHAIDPKAHLFAVSFTIPNALAEQTLSLPAWLPGSYMIRDFAKNIIGIKAFDESDKHIAISQQDKQTWQLHNQAGSVRVEYQVYAWDLSVRTAHLDTNHGFFNGSSVFLAANGLEDNAHTVTIAPPALNELRDWKVATSMTRTQGEQFGFGEFSADNYDDLIDHPVEMGDLTISTFEANGVPHDIVLSGKHRACMARLEQDLKAICEYQINFFGTPAPFKRYVFMTTVLDKGFGGLEHKASTALMCSRSDLPASMDSKVDSGYRTYLSLCSHEYFHSWNVKRIKPAEFTPFDLSKESYTKQLWAYEGITSYFDDFITYRSGRVNQSQYLDMLSELMTRVYRGEGRFIQTLNDSSFNTWTTFYQQKENAANAIVSYYTKGAMFALMLDLTLRLESNGKYSLDDVMRELWQQHGLTGIGTQDNTHQQIIERLLNRDCSELFAWLDSTEDLPLSELLEQVGVELVLRASEGSSDVGGGKADKGNKIAFGAKFAPQAMGIKINTVAHNSPAHLAGLSAGDVLIAADGLQVNGEFEKQLQDYTAGSELELHWFRRDQLMQGTMVLTESVKDTVSLVIKDDSKAELWLGKA</sequence>
<dbReference type="InterPro" id="IPR040756">
    <property type="entry name" value="Peptidase_M61_N"/>
</dbReference>
<dbReference type="Gene3D" id="2.30.42.10">
    <property type="match status" value="1"/>
</dbReference>
<dbReference type="InterPro" id="IPR036034">
    <property type="entry name" value="PDZ_sf"/>
</dbReference>
<organism evidence="2 3">
    <name type="scientific">Shewanella maritima</name>
    <dbReference type="NCBI Taxonomy" id="2520507"/>
    <lineage>
        <taxon>Bacteria</taxon>
        <taxon>Pseudomonadati</taxon>
        <taxon>Pseudomonadota</taxon>
        <taxon>Gammaproteobacteria</taxon>
        <taxon>Alteromonadales</taxon>
        <taxon>Shewanellaceae</taxon>
        <taxon>Shewanella</taxon>
    </lineage>
</organism>
<evidence type="ECO:0000313" key="2">
    <source>
        <dbReference type="EMBL" id="QBF81533.1"/>
    </source>
</evidence>
<evidence type="ECO:0000313" key="3">
    <source>
        <dbReference type="Proteomes" id="UP000291106"/>
    </source>
</evidence>
<dbReference type="OrthoDB" id="9778516at2"/>
<dbReference type="Gene3D" id="2.60.40.3650">
    <property type="match status" value="1"/>
</dbReference>
<dbReference type="SUPFAM" id="SSF55486">
    <property type="entry name" value="Metalloproteases ('zincins'), catalytic domain"/>
    <property type="match status" value="1"/>
</dbReference>
<dbReference type="RefSeq" id="WP_130597507.1">
    <property type="nucleotide sequence ID" value="NZ_CP036200.1"/>
</dbReference>